<organism evidence="8">
    <name type="scientific">Amblyomma maculatum</name>
    <name type="common">Gulf Coast tick</name>
    <dbReference type="NCBI Taxonomy" id="34609"/>
    <lineage>
        <taxon>Eukaryota</taxon>
        <taxon>Metazoa</taxon>
        <taxon>Ecdysozoa</taxon>
        <taxon>Arthropoda</taxon>
        <taxon>Chelicerata</taxon>
        <taxon>Arachnida</taxon>
        <taxon>Acari</taxon>
        <taxon>Parasitiformes</taxon>
        <taxon>Ixodida</taxon>
        <taxon>Ixodoidea</taxon>
        <taxon>Ixodidae</taxon>
        <taxon>Amblyomminae</taxon>
        <taxon>Amblyomma</taxon>
    </lineage>
</organism>
<feature type="compositionally biased region" description="Basic and acidic residues" evidence="7">
    <location>
        <begin position="128"/>
        <end position="160"/>
    </location>
</feature>
<evidence type="ECO:0000256" key="5">
    <source>
        <dbReference type="ARBA" id="ARBA00023329"/>
    </source>
</evidence>
<evidence type="ECO:0000313" key="8">
    <source>
        <dbReference type="EMBL" id="AEO32944.1"/>
    </source>
</evidence>
<dbReference type="GO" id="GO:0099631">
    <property type="term" value="C:postsynaptic endocytic zone cytoplasmic component"/>
    <property type="evidence" value="ECO:0007669"/>
    <property type="project" value="TreeGrafter"/>
</dbReference>
<evidence type="ECO:0000256" key="3">
    <source>
        <dbReference type="ARBA" id="ARBA00023136"/>
    </source>
</evidence>
<dbReference type="Pfam" id="PF01086">
    <property type="entry name" value="Clathrin_lg_ch"/>
    <property type="match status" value="1"/>
</dbReference>
<dbReference type="GO" id="GO:0030132">
    <property type="term" value="C:clathrin coat of coated pit"/>
    <property type="evidence" value="ECO:0007669"/>
    <property type="project" value="InterPro"/>
</dbReference>
<evidence type="ECO:0000256" key="7">
    <source>
        <dbReference type="SAM" id="MobiDB-lite"/>
    </source>
</evidence>
<dbReference type="InterPro" id="IPR000996">
    <property type="entry name" value="Clathrin_L-chain"/>
</dbReference>
<dbReference type="GO" id="GO:0005198">
    <property type="term" value="F:structural molecule activity"/>
    <property type="evidence" value="ECO:0007669"/>
    <property type="project" value="InterPro"/>
</dbReference>
<comment type="subcellular location">
    <subcellularLocation>
        <location evidence="1 6">Cytoplasmic vesicle membrane</location>
        <topology evidence="1 6">Peripheral membrane protein</topology>
        <orientation evidence="1 6">Cytoplasmic side</orientation>
    </subcellularLocation>
    <subcellularLocation>
        <location evidence="6">Membrane</location>
        <location evidence="6">Coated pit</location>
        <topology evidence="6">Peripheral membrane protein</topology>
        <orientation evidence="6">Cytoplasmic side</orientation>
    </subcellularLocation>
    <text evidence="6">Cytoplasmic face of coated pits and vesicles.</text>
</comment>
<dbReference type="GO" id="GO:0072583">
    <property type="term" value="P:clathrin-dependent endocytosis"/>
    <property type="evidence" value="ECO:0007669"/>
    <property type="project" value="TreeGrafter"/>
</dbReference>
<sequence length="249" mass="28221">RRGTDILFPSKRDSCGFFCSDLTAVRLNCSADSARNFSMADFDQFEANFDNPPVTEEDPAAEFLAREQNVLAGLEDDNFDGVPVQQPQPPQQQPAVDGPLDDVAAEVQMNGPSQPPTVVPDTSPRPTPVREEPEKIKKWREEQAKRLEQKDAEEEEKKAELRATAKKELEEWYARYHEQIEKSKLANRNAEKEWVCERDSPAPKGQEWEAIAKLCDFNPKAARNSKDVSRMRSIILQLKQSPPQTNKSP</sequence>
<keyword evidence="5 6" id="KW-0968">Cytoplasmic vesicle</keyword>
<dbReference type="PANTHER" id="PTHR10639:SF7">
    <property type="entry name" value="CLATHRIN LIGHT CHAIN"/>
    <property type="match status" value="1"/>
</dbReference>
<name>G3MHH6_AMBMU</name>
<comment type="similarity">
    <text evidence="2 6">Belongs to the clathrin light chain family.</text>
</comment>
<evidence type="ECO:0000256" key="2">
    <source>
        <dbReference type="ARBA" id="ARBA00005263"/>
    </source>
</evidence>
<feature type="compositionally biased region" description="Pro residues" evidence="7">
    <location>
        <begin position="113"/>
        <end position="127"/>
    </location>
</feature>
<dbReference type="GO" id="GO:0032050">
    <property type="term" value="F:clathrin heavy chain binding"/>
    <property type="evidence" value="ECO:0007669"/>
    <property type="project" value="TreeGrafter"/>
</dbReference>
<comment type="function">
    <text evidence="6">Clathrin is the major protein of the polyhedral coat of coated pits and vesicles.</text>
</comment>
<dbReference type="PROSITE" id="PS00581">
    <property type="entry name" value="CLATHRIN_LIGHT_CHN_2"/>
    <property type="match status" value="1"/>
</dbReference>
<dbReference type="GO" id="GO:0030672">
    <property type="term" value="C:synaptic vesicle membrane"/>
    <property type="evidence" value="ECO:0007669"/>
    <property type="project" value="TreeGrafter"/>
</dbReference>
<keyword evidence="4 6" id="KW-0168">Coated pit</keyword>
<dbReference type="AlphaFoldDB" id="G3MHH6"/>
<reference evidence="8" key="1">
    <citation type="journal article" date="2011" name="PLoS ONE">
        <title>A deep insight into the sialotranscriptome of the gulf coast tick, Amblyomma maculatum.</title>
        <authorList>
            <person name="Karim S."/>
            <person name="Singh P."/>
            <person name="Ribeiro J.M."/>
        </authorList>
    </citation>
    <scope>NUCLEOTIDE SEQUENCE</scope>
    <source>
        <tissue evidence="8">Salivary gland</tissue>
    </source>
</reference>
<feature type="region of interest" description="Disordered" evidence="7">
    <location>
        <begin position="77"/>
        <end position="160"/>
    </location>
</feature>
<feature type="non-terminal residue" evidence="8">
    <location>
        <position position="1"/>
    </location>
</feature>
<proteinExistence type="evidence at transcript level"/>
<evidence type="ECO:0000256" key="6">
    <source>
        <dbReference type="RuleBase" id="RU363137"/>
    </source>
</evidence>
<protein>
    <recommendedName>
        <fullName evidence="6">Clathrin light chain</fullName>
    </recommendedName>
</protein>
<keyword evidence="3 6" id="KW-0472">Membrane</keyword>
<evidence type="ECO:0000256" key="4">
    <source>
        <dbReference type="ARBA" id="ARBA00023176"/>
    </source>
</evidence>
<evidence type="ECO:0000256" key="1">
    <source>
        <dbReference type="ARBA" id="ARBA00004180"/>
    </source>
</evidence>
<dbReference type="EMBL" id="JO841327">
    <property type="protein sequence ID" value="AEO32944.1"/>
    <property type="molecule type" value="mRNA"/>
</dbReference>
<dbReference type="PANTHER" id="PTHR10639">
    <property type="entry name" value="CLATHRIN LIGHT CHAIN"/>
    <property type="match status" value="1"/>
</dbReference>
<dbReference type="GO" id="GO:0030130">
    <property type="term" value="C:clathrin coat of trans-Golgi network vesicle"/>
    <property type="evidence" value="ECO:0007669"/>
    <property type="project" value="InterPro"/>
</dbReference>
<dbReference type="GO" id="GO:0006886">
    <property type="term" value="P:intracellular protein transport"/>
    <property type="evidence" value="ECO:0007669"/>
    <property type="project" value="InterPro"/>
</dbReference>
<accession>G3MHH6</accession>